<evidence type="ECO:0000256" key="1">
    <source>
        <dbReference type="ARBA" id="ARBA00005417"/>
    </source>
</evidence>
<dbReference type="EMBL" id="CP024704">
    <property type="protein sequence ID" value="ATV70899.1"/>
    <property type="molecule type" value="Genomic_DNA"/>
</dbReference>
<dbReference type="PANTHER" id="PTHR42711">
    <property type="entry name" value="ABC TRANSPORTER ATP-BINDING PROTEIN"/>
    <property type="match status" value="1"/>
</dbReference>
<dbReference type="GO" id="GO:0005524">
    <property type="term" value="F:ATP binding"/>
    <property type="evidence" value="ECO:0007669"/>
    <property type="project" value="UniProtKB-KW"/>
</dbReference>
<dbReference type="Gene3D" id="3.40.50.300">
    <property type="entry name" value="P-loop containing nucleotide triphosphate hydrolases"/>
    <property type="match status" value="1"/>
</dbReference>
<dbReference type="Proteomes" id="UP000230781">
    <property type="component" value="Chromosome"/>
</dbReference>
<evidence type="ECO:0000256" key="2">
    <source>
        <dbReference type="ARBA" id="ARBA00022448"/>
    </source>
</evidence>
<dbReference type="InterPro" id="IPR027417">
    <property type="entry name" value="P-loop_NTPase"/>
</dbReference>
<comment type="similarity">
    <text evidence="1">Belongs to the ABC transporter superfamily.</text>
</comment>
<dbReference type="GO" id="GO:0016887">
    <property type="term" value="F:ATP hydrolysis activity"/>
    <property type="evidence" value="ECO:0007669"/>
    <property type="project" value="InterPro"/>
</dbReference>
<reference evidence="6 7" key="1">
    <citation type="submission" date="2017-11" db="EMBL/GenBank/DDBJ databases">
        <title>Genome sequencing of Fusobacterium periodonticum KCOM 2555.</title>
        <authorList>
            <person name="Kook J.-K."/>
            <person name="Park S.-N."/>
            <person name="Lim Y.K."/>
        </authorList>
    </citation>
    <scope>NUCLEOTIDE SEQUENCE [LARGE SCALE GENOMIC DNA]</scope>
    <source>
        <strain evidence="6 7">KCOM 2555</strain>
    </source>
</reference>
<protein>
    <submittedName>
        <fullName evidence="6">ABC transporter ATP-binding protein</fullName>
    </submittedName>
</protein>
<evidence type="ECO:0000313" key="6">
    <source>
        <dbReference type="EMBL" id="ATV70899.1"/>
    </source>
</evidence>
<keyword evidence="4 6" id="KW-0067">ATP-binding</keyword>
<dbReference type="InterPro" id="IPR050763">
    <property type="entry name" value="ABC_transporter_ATP-binding"/>
</dbReference>
<dbReference type="InterPro" id="IPR003593">
    <property type="entry name" value="AAA+_ATPase"/>
</dbReference>
<keyword evidence="3" id="KW-0547">Nucleotide-binding</keyword>
<dbReference type="InterPro" id="IPR003439">
    <property type="entry name" value="ABC_transporter-like_ATP-bd"/>
</dbReference>
<proteinExistence type="inferred from homology"/>
<dbReference type="PROSITE" id="PS50893">
    <property type="entry name" value="ABC_TRANSPORTER_2"/>
    <property type="match status" value="1"/>
</dbReference>
<evidence type="ECO:0000256" key="3">
    <source>
        <dbReference type="ARBA" id="ARBA00022741"/>
    </source>
</evidence>
<name>A0A2D3PT94_9FUSO</name>
<dbReference type="RefSeq" id="WP_100026845.1">
    <property type="nucleotide sequence ID" value="NZ_CAUSAS010000065.1"/>
</dbReference>
<evidence type="ECO:0000313" key="7">
    <source>
        <dbReference type="Proteomes" id="UP000230781"/>
    </source>
</evidence>
<keyword evidence="2" id="KW-0813">Transport</keyword>
<dbReference type="SMART" id="SM00382">
    <property type="entry name" value="AAA"/>
    <property type="match status" value="1"/>
</dbReference>
<dbReference type="AlphaFoldDB" id="A0A2D3PT94"/>
<dbReference type="Pfam" id="PF00005">
    <property type="entry name" value="ABC_tran"/>
    <property type="match status" value="1"/>
</dbReference>
<evidence type="ECO:0000256" key="4">
    <source>
        <dbReference type="ARBA" id="ARBA00022840"/>
    </source>
</evidence>
<accession>A0A2D3PT94</accession>
<evidence type="ECO:0000259" key="5">
    <source>
        <dbReference type="PROSITE" id="PS50893"/>
    </source>
</evidence>
<gene>
    <name evidence="6" type="ORF">CTM98_09705</name>
</gene>
<dbReference type="SUPFAM" id="SSF52540">
    <property type="entry name" value="P-loop containing nucleoside triphosphate hydrolases"/>
    <property type="match status" value="1"/>
</dbReference>
<organism evidence="6 7">
    <name type="scientific">Fusobacterium pseudoperiodonticum</name>
    <dbReference type="NCBI Taxonomy" id="2663009"/>
    <lineage>
        <taxon>Bacteria</taxon>
        <taxon>Fusobacteriati</taxon>
        <taxon>Fusobacteriota</taxon>
        <taxon>Fusobacteriia</taxon>
        <taxon>Fusobacteriales</taxon>
        <taxon>Fusobacteriaceae</taxon>
        <taxon>Fusobacterium</taxon>
    </lineage>
</organism>
<sequence>MLVLNNINKSFKNIKVLKNISFTLQENKIFAFLGPNGVGKTTLIKIISGLISADSGTVLLDDKKISMDKISTMFDGSRNLYWNISVRENFYYFSALKGKLKKEVDYLLEKNKEIFQIDNLLDKKYGELSLGQKQIVAVINTLLSSPELACFDEPSNGLDIYYEEKLIQIIFNYIKNDSNKIIISSHDINFLYKVVDNFIVINKGEIIGEFSKNNLSLEEVTAKYLELLEGKK</sequence>
<feature type="domain" description="ABC transporter" evidence="5">
    <location>
        <begin position="2"/>
        <end position="228"/>
    </location>
</feature>
<dbReference type="PANTHER" id="PTHR42711:SF5">
    <property type="entry name" value="ABC TRANSPORTER ATP-BINDING PROTEIN NATA"/>
    <property type="match status" value="1"/>
</dbReference>